<dbReference type="EMBL" id="KQ430417">
    <property type="protein sequence ID" value="KOF64167.1"/>
    <property type="molecule type" value="Genomic_DNA"/>
</dbReference>
<proteinExistence type="predicted"/>
<dbReference type="AlphaFoldDB" id="A0A0L8FJ78"/>
<gene>
    <name evidence="1" type="ORF">OCBIM_22017683mg</name>
</gene>
<reference evidence="1" key="1">
    <citation type="submission" date="2015-07" db="EMBL/GenBank/DDBJ databases">
        <title>MeaNS - Measles Nucleotide Surveillance Program.</title>
        <authorList>
            <person name="Tran T."/>
            <person name="Druce J."/>
        </authorList>
    </citation>
    <scope>NUCLEOTIDE SEQUENCE</scope>
    <source>
        <strain evidence="1">UCB-OBI-ISO-001</strain>
        <tissue evidence="1">Gonad</tissue>
    </source>
</reference>
<organism evidence="1">
    <name type="scientific">Octopus bimaculoides</name>
    <name type="common">California two-spotted octopus</name>
    <dbReference type="NCBI Taxonomy" id="37653"/>
    <lineage>
        <taxon>Eukaryota</taxon>
        <taxon>Metazoa</taxon>
        <taxon>Spiralia</taxon>
        <taxon>Lophotrochozoa</taxon>
        <taxon>Mollusca</taxon>
        <taxon>Cephalopoda</taxon>
        <taxon>Coleoidea</taxon>
        <taxon>Octopodiformes</taxon>
        <taxon>Octopoda</taxon>
        <taxon>Incirrata</taxon>
        <taxon>Octopodidae</taxon>
        <taxon>Octopus</taxon>
    </lineage>
</organism>
<accession>A0A0L8FJ78</accession>
<name>A0A0L8FJ78_OCTBM</name>
<sequence length="64" mass="7536">MPYLLLRLIPVMPTTQLNTRIHFDLLHYIIKYRTKIFAQNLVITAFLAGFLPSQISVNHFICYI</sequence>
<protein>
    <submittedName>
        <fullName evidence="1">Uncharacterized protein</fullName>
    </submittedName>
</protein>
<evidence type="ECO:0000313" key="1">
    <source>
        <dbReference type="EMBL" id="KOF64167.1"/>
    </source>
</evidence>